<proteinExistence type="predicted"/>
<feature type="domain" description="HTH cro/C1-type" evidence="1">
    <location>
        <begin position="22"/>
        <end position="81"/>
    </location>
</feature>
<dbReference type="InterPro" id="IPR010982">
    <property type="entry name" value="Lambda_DNA-bd_dom_sf"/>
</dbReference>
<dbReference type="SMART" id="SM00530">
    <property type="entry name" value="HTH_XRE"/>
    <property type="match status" value="1"/>
</dbReference>
<comment type="caution">
    <text evidence="2">The sequence shown here is derived from an EMBL/GenBank/DDBJ whole genome shotgun (WGS) entry which is preliminary data.</text>
</comment>
<dbReference type="CDD" id="cd00093">
    <property type="entry name" value="HTH_XRE"/>
    <property type="match status" value="1"/>
</dbReference>
<gene>
    <name evidence="2" type="ORF">LEA_14235</name>
</gene>
<dbReference type="EMBL" id="AJWY01009664">
    <property type="protein sequence ID" value="EKC57699.1"/>
    <property type="molecule type" value="Genomic_DNA"/>
</dbReference>
<reference evidence="2" key="1">
    <citation type="journal article" date="2013" name="Environ. Microbiol.">
        <title>Microbiota from the distal guts of lean and obese adolescents exhibit partial functional redundancy besides clear differences in community structure.</title>
        <authorList>
            <person name="Ferrer M."/>
            <person name="Ruiz A."/>
            <person name="Lanza F."/>
            <person name="Haange S.B."/>
            <person name="Oberbach A."/>
            <person name="Till H."/>
            <person name="Bargiela R."/>
            <person name="Campoy C."/>
            <person name="Segura M.T."/>
            <person name="Richter M."/>
            <person name="von Bergen M."/>
            <person name="Seifert J."/>
            <person name="Suarez A."/>
        </authorList>
    </citation>
    <scope>NUCLEOTIDE SEQUENCE</scope>
</reference>
<evidence type="ECO:0000259" key="1">
    <source>
        <dbReference type="PROSITE" id="PS50943"/>
    </source>
</evidence>
<dbReference type="Gene3D" id="1.10.260.40">
    <property type="entry name" value="lambda repressor-like DNA-binding domains"/>
    <property type="match status" value="1"/>
</dbReference>
<organism evidence="2">
    <name type="scientific">human gut metagenome</name>
    <dbReference type="NCBI Taxonomy" id="408170"/>
    <lineage>
        <taxon>unclassified sequences</taxon>
        <taxon>metagenomes</taxon>
        <taxon>organismal metagenomes</taxon>
    </lineage>
</organism>
<dbReference type="InterPro" id="IPR001387">
    <property type="entry name" value="Cro/C1-type_HTH"/>
</dbReference>
<dbReference type="AlphaFoldDB" id="K1SQM9"/>
<name>K1SQM9_9ZZZZ</name>
<dbReference type="Pfam" id="PF13560">
    <property type="entry name" value="HTH_31"/>
    <property type="match status" value="1"/>
</dbReference>
<accession>K1SQM9</accession>
<dbReference type="SUPFAM" id="SSF47413">
    <property type="entry name" value="lambda repressor-like DNA-binding domains"/>
    <property type="match status" value="1"/>
</dbReference>
<evidence type="ECO:0000313" key="2">
    <source>
        <dbReference type="EMBL" id="EKC57699.1"/>
    </source>
</evidence>
<dbReference type="GO" id="GO:0003677">
    <property type="term" value="F:DNA binding"/>
    <property type="evidence" value="ECO:0007669"/>
    <property type="project" value="InterPro"/>
</dbReference>
<protein>
    <submittedName>
        <fullName evidence="2">Helix-turn-helix protein</fullName>
    </submittedName>
</protein>
<sequence length="94" mass="10584">MLCGGEKMEQKLRRDRDLGDNLRRLRNASGLSQGKLCAELQRRGCDIGRTTYAKYEAGELNVRVRVLLALKRLYGCPYDAFFAGLDTADDAEAR</sequence>
<dbReference type="PROSITE" id="PS50943">
    <property type="entry name" value="HTH_CROC1"/>
    <property type="match status" value="1"/>
</dbReference>